<evidence type="ECO:0000256" key="4">
    <source>
        <dbReference type="ARBA" id="ARBA00022723"/>
    </source>
</evidence>
<comment type="similarity">
    <text evidence="3 8">Belongs to the zinc-containing alcohol dehydrogenase family.</text>
</comment>
<evidence type="ECO:0000256" key="1">
    <source>
        <dbReference type="ARBA" id="ARBA00001947"/>
    </source>
</evidence>
<organism evidence="10 11">
    <name type="scientific">Podospora fimiseda</name>
    <dbReference type="NCBI Taxonomy" id="252190"/>
    <lineage>
        <taxon>Eukaryota</taxon>
        <taxon>Fungi</taxon>
        <taxon>Dikarya</taxon>
        <taxon>Ascomycota</taxon>
        <taxon>Pezizomycotina</taxon>
        <taxon>Sordariomycetes</taxon>
        <taxon>Sordariomycetidae</taxon>
        <taxon>Sordariales</taxon>
        <taxon>Podosporaceae</taxon>
        <taxon>Podospora</taxon>
    </lineage>
</organism>
<dbReference type="InterPro" id="IPR002328">
    <property type="entry name" value="ADH_Zn_CS"/>
</dbReference>
<dbReference type="Pfam" id="PF00107">
    <property type="entry name" value="ADH_zinc_N"/>
    <property type="match status" value="1"/>
</dbReference>
<keyword evidence="6" id="KW-0560">Oxidoreductase</keyword>
<accession>A0AAN7BKS2</accession>
<dbReference type="Gene3D" id="3.90.180.10">
    <property type="entry name" value="Medium-chain alcohol dehydrogenases, catalytic domain"/>
    <property type="match status" value="2"/>
</dbReference>
<evidence type="ECO:0000256" key="8">
    <source>
        <dbReference type="RuleBase" id="RU361277"/>
    </source>
</evidence>
<proteinExistence type="inferred from homology"/>
<keyword evidence="5 8" id="KW-0862">Zinc</keyword>
<dbReference type="Proteomes" id="UP001301958">
    <property type="component" value="Unassembled WGS sequence"/>
</dbReference>
<dbReference type="PANTHER" id="PTHR43161">
    <property type="entry name" value="SORBITOL DEHYDROGENASE"/>
    <property type="match status" value="1"/>
</dbReference>
<evidence type="ECO:0000259" key="9">
    <source>
        <dbReference type="SMART" id="SM00829"/>
    </source>
</evidence>
<evidence type="ECO:0000256" key="7">
    <source>
        <dbReference type="ARBA" id="ARBA00023027"/>
    </source>
</evidence>
<dbReference type="PANTHER" id="PTHR43161:SF7">
    <property type="entry name" value="SORBITOL DEHYDROGENASE"/>
    <property type="match status" value="1"/>
</dbReference>
<dbReference type="InterPro" id="IPR013149">
    <property type="entry name" value="ADH-like_C"/>
</dbReference>
<evidence type="ECO:0000313" key="11">
    <source>
        <dbReference type="Proteomes" id="UP001301958"/>
    </source>
</evidence>
<comment type="pathway">
    <text evidence="2">Carbohydrate degradation.</text>
</comment>
<dbReference type="SMART" id="SM00829">
    <property type="entry name" value="PKS_ER"/>
    <property type="match status" value="1"/>
</dbReference>
<evidence type="ECO:0000256" key="5">
    <source>
        <dbReference type="ARBA" id="ARBA00022833"/>
    </source>
</evidence>
<sequence>MAPSATGEPAPMHIPAVSKASTINASVLFGPRDLRMEQRQIQEPGIGELQIAIKTTGICGSDVSYYKKFANGDLCACQPLSLGHESSGTVVAIGPQVTGFVVGDRVALEVGIPCGQCGICRQGRYNLCKKMKFRSSAKSFPHFQGTLQDRINHPATWCHRLPDNISFDSAALLEPLSVALHAVNRARPTPGSSALVLGAGAVGLLTAAMARQSGCSTVTIADIDQGRVNFAIEKGFATHGFVVPRPLHSSLSSSSLFSGGSSCSGTSTPYDGVMTPGSTISFPSQLDRAKSLARAMLEETAGSSPMMVDDEDDGVDVTFECTGKEECMHTSLYATKAGGKVIMVGMGTPIQTLPMSVAHLREIDILGIFRYANTYATGIKLLCARDRPTRGGYVLPNLDEMVTHRFKGLDKAKGAFELASRTIDNDGNLVIKVVIDV</sequence>
<evidence type="ECO:0000256" key="6">
    <source>
        <dbReference type="ARBA" id="ARBA00023002"/>
    </source>
</evidence>
<dbReference type="InterPro" id="IPR013154">
    <property type="entry name" value="ADH-like_N"/>
</dbReference>
<dbReference type="InterPro" id="IPR045306">
    <property type="entry name" value="SDH-like"/>
</dbReference>
<dbReference type="InterPro" id="IPR036291">
    <property type="entry name" value="NAD(P)-bd_dom_sf"/>
</dbReference>
<keyword evidence="7" id="KW-0520">NAD</keyword>
<dbReference type="SUPFAM" id="SSF51735">
    <property type="entry name" value="NAD(P)-binding Rossmann-fold domains"/>
    <property type="match status" value="1"/>
</dbReference>
<dbReference type="GO" id="GO:0006062">
    <property type="term" value="P:sorbitol catabolic process"/>
    <property type="evidence" value="ECO:0007669"/>
    <property type="project" value="TreeGrafter"/>
</dbReference>
<dbReference type="InterPro" id="IPR020843">
    <property type="entry name" value="ER"/>
</dbReference>
<evidence type="ECO:0000256" key="2">
    <source>
        <dbReference type="ARBA" id="ARBA00004921"/>
    </source>
</evidence>
<dbReference type="CDD" id="cd05285">
    <property type="entry name" value="sorbitol_DH"/>
    <property type="match status" value="1"/>
</dbReference>
<dbReference type="GO" id="GO:0003939">
    <property type="term" value="F:L-iditol 2-dehydrogenase (NAD+) activity"/>
    <property type="evidence" value="ECO:0007669"/>
    <property type="project" value="TreeGrafter"/>
</dbReference>
<dbReference type="Gene3D" id="3.40.50.720">
    <property type="entry name" value="NAD(P)-binding Rossmann-like Domain"/>
    <property type="match status" value="2"/>
</dbReference>
<reference evidence="10" key="2">
    <citation type="submission" date="2023-05" db="EMBL/GenBank/DDBJ databases">
        <authorList>
            <consortium name="Lawrence Berkeley National Laboratory"/>
            <person name="Steindorff A."/>
            <person name="Hensen N."/>
            <person name="Bonometti L."/>
            <person name="Westerberg I."/>
            <person name="Brannstrom I.O."/>
            <person name="Guillou S."/>
            <person name="Cros-Aarteil S."/>
            <person name="Calhoun S."/>
            <person name="Haridas S."/>
            <person name="Kuo A."/>
            <person name="Mondo S."/>
            <person name="Pangilinan J."/>
            <person name="Riley R."/>
            <person name="Labutti K."/>
            <person name="Andreopoulos B."/>
            <person name="Lipzen A."/>
            <person name="Chen C."/>
            <person name="Yanf M."/>
            <person name="Daum C."/>
            <person name="Ng V."/>
            <person name="Clum A."/>
            <person name="Ohm R."/>
            <person name="Martin F."/>
            <person name="Silar P."/>
            <person name="Natvig D."/>
            <person name="Lalanne C."/>
            <person name="Gautier V."/>
            <person name="Ament-Velasquez S.L."/>
            <person name="Kruys A."/>
            <person name="Hutchinson M.I."/>
            <person name="Powell A.J."/>
            <person name="Barry K."/>
            <person name="Miller A.N."/>
            <person name="Grigoriev I.V."/>
            <person name="Debuchy R."/>
            <person name="Gladieux P."/>
            <person name="Thoren M.H."/>
            <person name="Johannesson H."/>
        </authorList>
    </citation>
    <scope>NUCLEOTIDE SEQUENCE</scope>
    <source>
        <strain evidence="10">CBS 990.96</strain>
    </source>
</reference>
<evidence type="ECO:0000313" key="10">
    <source>
        <dbReference type="EMBL" id="KAK4225089.1"/>
    </source>
</evidence>
<comment type="caution">
    <text evidence="10">The sequence shown here is derived from an EMBL/GenBank/DDBJ whole genome shotgun (WGS) entry which is preliminary data.</text>
</comment>
<keyword evidence="4 8" id="KW-0479">Metal-binding</keyword>
<dbReference type="InterPro" id="IPR011032">
    <property type="entry name" value="GroES-like_sf"/>
</dbReference>
<name>A0AAN7BKS2_9PEZI</name>
<keyword evidence="11" id="KW-1185">Reference proteome</keyword>
<feature type="domain" description="Enoyl reductase (ER)" evidence="9">
    <location>
        <begin position="30"/>
        <end position="431"/>
    </location>
</feature>
<dbReference type="EMBL" id="MU865375">
    <property type="protein sequence ID" value="KAK4225089.1"/>
    <property type="molecule type" value="Genomic_DNA"/>
</dbReference>
<dbReference type="GO" id="GO:0008270">
    <property type="term" value="F:zinc ion binding"/>
    <property type="evidence" value="ECO:0007669"/>
    <property type="project" value="InterPro"/>
</dbReference>
<dbReference type="SUPFAM" id="SSF50129">
    <property type="entry name" value="GroES-like"/>
    <property type="match status" value="1"/>
</dbReference>
<dbReference type="AlphaFoldDB" id="A0AAN7BKS2"/>
<dbReference type="PROSITE" id="PS00059">
    <property type="entry name" value="ADH_ZINC"/>
    <property type="match status" value="1"/>
</dbReference>
<protein>
    <submittedName>
        <fullName evidence="10">Sorbitol dehydrogenase</fullName>
    </submittedName>
</protein>
<comment type="cofactor">
    <cofactor evidence="1 8">
        <name>Zn(2+)</name>
        <dbReference type="ChEBI" id="CHEBI:29105"/>
    </cofactor>
</comment>
<gene>
    <name evidence="10" type="ORF">QBC38DRAFT_271865</name>
</gene>
<evidence type="ECO:0000256" key="3">
    <source>
        <dbReference type="ARBA" id="ARBA00008072"/>
    </source>
</evidence>
<dbReference type="Pfam" id="PF08240">
    <property type="entry name" value="ADH_N"/>
    <property type="match status" value="1"/>
</dbReference>
<reference evidence="10" key="1">
    <citation type="journal article" date="2023" name="Mol. Phylogenet. Evol.">
        <title>Genome-scale phylogeny and comparative genomics of the fungal order Sordariales.</title>
        <authorList>
            <person name="Hensen N."/>
            <person name="Bonometti L."/>
            <person name="Westerberg I."/>
            <person name="Brannstrom I.O."/>
            <person name="Guillou S."/>
            <person name="Cros-Aarteil S."/>
            <person name="Calhoun S."/>
            <person name="Haridas S."/>
            <person name="Kuo A."/>
            <person name="Mondo S."/>
            <person name="Pangilinan J."/>
            <person name="Riley R."/>
            <person name="LaButti K."/>
            <person name="Andreopoulos B."/>
            <person name="Lipzen A."/>
            <person name="Chen C."/>
            <person name="Yan M."/>
            <person name="Daum C."/>
            <person name="Ng V."/>
            <person name="Clum A."/>
            <person name="Steindorff A."/>
            <person name="Ohm R.A."/>
            <person name="Martin F."/>
            <person name="Silar P."/>
            <person name="Natvig D.O."/>
            <person name="Lalanne C."/>
            <person name="Gautier V."/>
            <person name="Ament-Velasquez S.L."/>
            <person name="Kruys A."/>
            <person name="Hutchinson M.I."/>
            <person name="Powell A.J."/>
            <person name="Barry K."/>
            <person name="Miller A.N."/>
            <person name="Grigoriev I.V."/>
            <person name="Debuchy R."/>
            <person name="Gladieux P."/>
            <person name="Hiltunen Thoren M."/>
            <person name="Johannesson H."/>
        </authorList>
    </citation>
    <scope>NUCLEOTIDE SEQUENCE</scope>
    <source>
        <strain evidence="10">CBS 990.96</strain>
    </source>
</reference>